<evidence type="ECO:0000313" key="3">
    <source>
        <dbReference type="Proteomes" id="UP001066276"/>
    </source>
</evidence>
<protein>
    <submittedName>
        <fullName evidence="2">Uncharacterized protein</fullName>
    </submittedName>
</protein>
<dbReference type="Proteomes" id="UP001066276">
    <property type="component" value="Chromosome 2_1"/>
</dbReference>
<reference evidence="2" key="1">
    <citation type="journal article" date="2022" name="bioRxiv">
        <title>Sequencing and chromosome-scale assembly of the giantPleurodeles waltlgenome.</title>
        <authorList>
            <person name="Brown T."/>
            <person name="Elewa A."/>
            <person name="Iarovenko S."/>
            <person name="Subramanian E."/>
            <person name="Araus A.J."/>
            <person name="Petzold A."/>
            <person name="Susuki M."/>
            <person name="Suzuki K.-i.T."/>
            <person name="Hayashi T."/>
            <person name="Toyoda A."/>
            <person name="Oliveira C."/>
            <person name="Osipova E."/>
            <person name="Leigh N.D."/>
            <person name="Simon A."/>
            <person name="Yun M.H."/>
        </authorList>
    </citation>
    <scope>NUCLEOTIDE SEQUENCE</scope>
    <source>
        <strain evidence="2">20211129_DDA</strain>
        <tissue evidence="2">Liver</tissue>
    </source>
</reference>
<evidence type="ECO:0000313" key="2">
    <source>
        <dbReference type="EMBL" id="KAJ1201575.1"/>
    </source>
</evidence>
<gene>
    <name evidence="2" type="ORF">NDU88_005383</name>
</gene>
<feature type="compositionally biased region" description="Basic and acidic residues" evidence="1">
    <location>
        <begin position="43"/>
        <end position="56"/>
    </location>
</feature>
<dbReference type="EMBL" id="JANPWB010000003">
    <property type="protein sequence ID" value="KAJ1201575.1"/>
    <property type="molecule type" value="Genomic_DNA"/>
</dbReference>
<name>A0AAV7VIU9_PLEWA</name>
<sequence length="72" mass="8586">MEIEVEVMRPKRRKRPLLERIVQLWQRFLRRVENECASSEEMLPGRKNEHAERRSSWDCGNLPPGKGKPRST</sequence>
<keyword evidence="3" id="KW-1185">Reference proteome</keyword>
<evidence type="ECO:0000256" key="1">
    <source>
        <dbReference type="SAM" id="MobiDB-lite"/>
    </source>
</evidence>
<accession>A0AAV7VIU9</accession>
<proteinExistence type="predicted"/>
<organism evidence="2 3">
    <name type="scientific">Pleurodeles waltl</name>
    <name type="common">Iberian ribbed newt</name>
    <dbReference type="NCBI Taxonomy" id="8319"/>
    <lineage>
        <taxon>Eukaryota</taxon>
        <taxon>Metazoa</taxon>
        <taxon>Chordata</taxon>
        <taxon>Craniata</taxon>
        <taxon>Vertebrata</taxon>
        <taxon>Euteleostomi</taxon>
        <taxon>Amphibia</taxon>
        <taxon>Batrachia</taxon>
        <taxon>Caudata</taxon>
        <taxon>Salamandroidea</taxon>
        <taxon>Salamandridae</taxon>
        <taxon>Pleurodelinae</taxon>
        <taxon>Pleurodeles</taxon>
    </lineage>
</organism>
<feature type="region of interest" description="Disordered" evidence="1">
    <location>
        <begin position="36"/>
        <end position="72"/>
    </location>
</feature>
<comment type="caution">
    <text evidence="2">The sequence shown here is derived from an EMBL/GenBank/DDBJ whole genome shotgun (WGS) entry which is preliminary data.</text>
</comment>
<dbReference type="AlphaFoldDB" id="A0AAV7VIU9"/>